<dbReference type="Gene3D" id="3.40.50.720">
    <property type="entry name" value="NAD(P)-binding Rossmann-like Domain"/>
    <property type="match status" value="1"/>
</dbReference>
<dbReference type="PANTHER" id="PTHR44154:SF1">
    <property type="entry name" value="QUINONE OXIDOREDUCTASE"/>
    <property type="match status" value="1"/>
</dbReference>
<keyword evidence="9" id="KW-1185">Reference proteome</keyword>
<evidence type="ECO:0000256" key="1">
    <source>
        <dbReference type="ARBA" id="ARBA00004496"/>
    </source>
</evidence>
<gene>
    <name evidence="8" type="ORF">GBA63_16570</name>
</gene>
<evidence type="ECO:0000313" key="8">
    <source>
        <dbReference type="EMBL" id="QIN84077.1"/>
    </source>
</evidence>
<dbReference type="InterPro" id="IPR013154">
    <property type="entry name" value="ADH-like_N"/>
</dbReference>
<keyword evidence="6" id="KW-0007">Acetylation</keyword>
<sequence>MKAVLLTGHGGPEKLEYREDVPAPEPAAGEVLIEVGAAGVNNTDLWTREGAYGAADDPEATGGWRRGEAMGFPRIQGMDVAGRIVAVGDGVAGTRVGERVLVDPTLYAGEGNGLIGAGFIGSERDGGFAEYVAVPAGNAHPVGSALGDEELATFPTAYVTAQRMLKRARLKSGETVLVTGASGGVGSALVQLAKARGAYVVAVAGPGKEERVREIGADAVLARGTPDLPAAASEASGGRPIDAVADVVGGDSFAGLLNALRPEGRYVVAGAIAGPSVGLDLRTVYLNHLEIIGSTMGTREDFADVVRHVTDGRVRPLLAGVYPLRDLGRAQEDFGRKSFFGKLVVVPR</sequence>
<feature type="domain" description="Enoyl reductase (ER)" evidence="7">
    <location>
        <begin position="10"/>
        <end position="345"/>
    </location>
</feature>
<comment type="subunit">
    <text evidence="2">Homotetramer.</text>
</comment>
<dbReference type="PANTHER" id="PTHR44154">
    <property type="entry name" value="QUINONE OXIDOREDUCTASE"/>
    <property type="match status" value="1"/>
</dbReference>
<dbReference type="InterPro" id="IPR013149">
    <property type="entry name" value="ADH-like_C"/>
</dbReference>
<keyword evidence="5" id="KW-0694">RNA-binding</keyword>
<dbReference type="CDD" id="cd08274">
    <property type="entry name" value="MDR9"/>
    <property type="match status" value="1"/>
</dbReference>
<evidence type="ECO:0000256" key="3">
    <source>
        <dbReference type="ARBA" id="ARBA00022490"/>
    </source>
</evidence>
<dbReference type="InterPro" id="IPR011032">
    <property type="entry name" value="GroES-like_sf"/>
</dbReference>
<organism evidence="8 9">
    <name type="scientific">Rubrobacter tropicus</name>
    <dbReference type="NCBI Taxonomy" id="2653851"/>
    <lineage>
        <taxon>Bacteria</taxon>
        <taxon>Bacillati</taxon>
        <taxon>Actinomycetota</taxon>
        <taxon>Rubrobacteria</taxon>
        <taxon>Rubrobacterales</taxon>
        <taxon>Rubrobacteraceae</taxon>
        <taxon>Rubrobacter</taxon>
    </lineage>
</organism>
<keyword evidence="3" id="KW-0963">Cytoplasm</keyword>
<dbReference type="Gene3D" id="3.90.180.10">
    <property type="entry name" value="Medium-chain alcohol dehydrogenases, catalytic domain"/>
    <property type="match status" value="1"/>
</dbReference>
<reference evidence="8 9" key="1">
    <citation type="submission" date="2019-10" db="EMBL/GenBank/DDBJ databases">
        <title>Rubrobacter sp nov SCSIO 52090 isolated from a deep-sea sediment in the South China Sea.</title>
        <authorList>
            <person name="Chen R.W."/>
        </authorList>
    </citation>
    <scope>NUCLEOTIDE SEQUENCE [LARGE SCALE GENOMIC DNA]</scope>
    <source>
        <strain evidence="8 9">SCSIO 52909</strain>
    </source>
</reference>
<keyword evidence="4" id="KW-0521">NADP</keyword>
<dbReference type="InterPro" id="IPR036291">
    <property type="entry name" value="NAD(P)-bd_dom_sf"/>
</dbReference>
<dbReference type="GO" id="GO:0005737">
    <property type="term" value="C:cytoplasm"/>
    <property type="evidence" value="ECO:0007669"/>
    <property type="project" value="UniProtKB-SubCell"/>
</dbReference>
<evidence type="ECO:0000256" key="5">
    <source>
        <dbReference type="ARBA" id="ARBA00022884"/>
    </source>
</evidence>
<dbReference type="EMBL" id="CP045119">
    <property type="protein sequence ID" value="QIN84077.1"/>
    <property type="molecule type" value="Genomic_DNA"/>
</dbReference>
<dbReference type="InterPro" id="IPR002364">
    <property type="entry name" value="Quin_OxRdtase/zeta-crystal_CS"/>
</dbReference>
<dbReference type="SUPFAM" id="SSF50129">
    <property type="entry name" value="GroES-like"/>
    <property type="match status" value="1"/>
</dbReference>
<dbReference type="GO" id="GO:0016491">
    <property type="term" value="F:oxidoreductase activity"/>
    <property type="evidence" value="ECO:0007669"/>
    <property type="project" value="InterPro"/>
</dbReference>
<dbReference type="InterPro" id="IPR051603">
    <property type="entry name" value="Zinc-ADH_QOR/CCCR"/>
</dbReference>
<protein>
    <submittedName>
        <fullName evidence="8">Zinc-binding dehydrogenase</fullName>
    </submittedName>
</protein>
<evidence type="ECO:0000256" key="4">
    <source>
        <dbReference type="ARBA" id="ARBA00022857"/>
    </source>
</evidence>
<evidence type="ECO:0000313" key="9">
    <source>
        <dbReference type="Proteomes" id="UP000501452"/>
    </source>
</evidence>
<proteinExistence type="predicted"/>
<evidence type="ECO:0000259" key="7">
    <source>
        <dbReference type="SMART" id="SM00829"/>
    </source>
</evidence>
<name>A0A6G8QCT9_9ACTN</name>
<dbReference type="SUPFAM" id="SSF51735">
    <property type="entry name" value="NAD(P)-binding Rossmann-fold domains"/>
    <property type="match status" value="1"/>
</dbReference>
<dbReference type="Proteomes" id="UP000501452">
    <property type="component" value="Chromosome"/>
</dbReference>
<comment type="subcellular location">
    <subcellularLocation>
        <location evidence="1">Cytoplasm</location>
    </subcellularLocation>
</comment>
<dbReference type="AlphaFoldDB" id="A0A6G8QCT9"/>
<dbReference type="Pfam" id="PF00107">
    <property type="entry name" value="ADH_zinc_N"/>
    <property type="match status" value="1"/>
</dbReference>
<accession>A0A6G8QCT9</accession>
<dbReference type="PROSITE" id="PS01162">
    <property type="entry name" value="QOR_ZETA_CRYSTAL"/>
    <property type="match status" value="1"/>
</dbReference>
<dbReference type="RefSeq" id="WP_166177921.1">
    <property type="nucleotide sequence ID" value="NZ_CP045119.1"/>
</dbReference>
<dbReference type="GO" id="GO:0008270">
    <property type="term" value="F:zinc ion binding"/>
    <property type="evidence" value="ECO:0007669"/>
    <property type="project" value="InterPro"/>
</dbReference>
<dbReference type="Pfam" id="PF08240">
    <property type="entry name" value="ADH_N"/>
    <property type="match status" value="1"/>
</dbReference>
<dbReference type="SMART" id="SM00829">
    <property type="entry name" value="PKS_ER"/>
    <property type="match status" value="1"/>
</dbReference>
<dbReference type="InterPro" id="IPR020843">
    <property type="entry name" value="ER"/>
</dbReference>
<evidence type="ECO:0000256" key="2">
    <source>
        <dbReference type="ARBA" id="ARBA00011881"/>
    </source>
</evidence>
<evidence type="ECO:0000256" key="6">
    <source>
        <dbReference type="ARBA" id="ARBA00022990"/>
    </source>
</evidence>
<dbReference type="KEGG" id="rub:GBA63_16570"/>
<dbReference type="GO" id="GO:0003723">
    <property type="term" value="F:RNA binding"/>
    <property type="evidence" value="ECO:0007669"/>
    <property type="project" value="UniProtKB-KW"/>
</dbReference>